<proteinExistence type="predicted"/>
<dbReference type="Gene3D" id="2.40.160.20">
    <property type="match status" value="1"/>
</dbReference>
<gene>
    <name evidence="1" type="ORF">ACG0Z6_15925</name>
</gene>
<name>A0ABW7FZC0_9BURK</name>
<evidence type="ECO:0008006" key="3">
    <source>
        <dbReference type="Google" id="ProtNLM"/>
    </source>
</evidence>
<protein>
    <recommendedName>
        <fullName evidence="3">Acyloxyacyl hydrolase</fullName>
    </recommendedName>
</protein>
<reference evidence="1 2" key="1">
    <citation type="submission" date="2024-08" db="EMBL/GenBank/DDBJ databases">
        <authorList>
            <person name="Lu H."/>
        </authorList>
    </citation>
    <scope>NUCLEOTIDE SEQUENCE [LARGE SCALE GENOMIC DNA]</scope>
    <source>
        <strain evidence="1 2">BYS180W</strain>
    </source>
</reference>
<sequence>MQELIASSSDESPGTWLLVGPSVTHHQQRTHAKRPYNENNPGLGIEYRRPLSDPAWRAWDWGVQTYAVKDSFAQPALFVMGSLTREVVRIGPLQFRLGAQAGLAYKHVDWQRANLVPVAALLASMKWRDGLTLNLSYAHATNATTGRAKGVTALQLAYQFK</sequence>
<dbReference type="Proteomes" id="UP001606099">
    <property type="component" value="Unassembled WGS sequence"/>
</dbReference>
<keyword evidence="2" id="KW-1185">Reference proteome</keyword>
<evidence type="ECO:0000313" key="2">
    <source>
        <dbReference type="Proteomes" id="UP001606099"/>
    </source>
</evidence>
<accession>A0ABW7FZC0</accession>
<comment type="caution">
    <text evidence="1">The sequence shown here is derived from an EMBL/GenBank/DDBJ whole genome shotgun (WGS) entry which is preliminary data.</text>
</comment>
<organism evidence="1 2">
    <name type="scientific">Roseateles rivi</name>
    <dbReference type="NCBI Taxonomy" id="3299028"/>
    <lineage>
        <taxon>Bacteria</taxon>
        <taxon>Pseudomonadati</taxon>
        <taxon>Pseudomonadota</taxon>
        <taxon>Betaproteobacteria</taxon>
        <taxon>Burkholderiales</taxon>
        <taxon>Sphaerotilaceae</taxon>
        <taxon>Roseateles</taxon>
    </lineage>
</organism>
<evidence type="ECO:0000313" key="1">
    <source>
        <dbReference type="EMBL" id="MFG6449713.1"/>
    </source>
</evidence>
<dbReference type="EMBL" id="JBIGHZ010000006">
    <property type="protein sequence ID" value="MFG6449713.1"/>
    <property type="molecule type" value="Genomic_DNA"/>
</dbReference>